<dbReference type="CDD" id="cd12959">
    <property type="entry name" value="MMACHC-like"/>
    <property type="match status" value="1"/>
</dbReference>
<evidence type="ECO:0000256" key="8">
    <source>
        <dbReference type="ARBA" id="ARBA00022630"/>
    </source>
</evidence>
<evidence type="ECO:0000256" key="3">
    <source>
        <dbReference type="ARBA" id="ARBA00004123"/>
    </source>
</evidence>
<keyword evidence="14 16" id="KW-0804">Transcription</keyword>
<sequence>MTDCRSLRDCLLESVDDLDFITKQILESLLNRDKYRRGNESLNSLVTLFEGRINEVKSLLERVPEFRAREDLIRQLENCVQERNEVIDRLETNLKVAEMALTSAVYQANNKIHSVRESEAHPVNSEVVIRLAHQISKNYSVSAPLYWQQGDPSRPFPTEPEFRASALAAPRTNPPVVPPAFSLLRQQHVAASGMGRVSSPMTGMPQMPVQGKVWSPRTGYQQASPSPRGRGAAQWTGRGGGPGGVSPFQKRTTHMGENSPRMVSPTVNINFVSPPPRMNPPPVSKALTAHPDFENDRLTQVQVQSPLRAFTLCSKMPPNAEQAPSGLSFVKEAINAELPEQDGFESHLFTVGEYNNAVGAPFKLPYNPDSAAVLIISTPNMFDVSFKRWILMKYKEFGSIEAVAENISSPIQEFLNYRLEPLCRIFDEAKVDYELLHDHSLWPNRKPKILMQTCGHISGAAYYYQPFQVGGEGWPPLIPQGKKKFIGLSLHPIYGGHFAFRSVFIFPKLRLVDFNAPKPLSILHSKSEIRDALEKFNYSWQNSGFRDFGSPIKRYSATQMEFFGVPPSERWDILRHWCEQP</sequence>
<comment type="cofactor">
    <cofactor evidence="2">
        <name>FAD</name>
        <dbReference type="ChEBI" id="CHEBI:57692"/>
    </cofactor>
</comment>
<keyword evidence="12" id="KW-0560">Oxidoreductase</keyword>
<accession>A0ABR1C376</accession>
<comment type="function">
    <text evidence="16">Component of the Mediator complex, a coactivator involved in the regulated transcription of nearly all RNA polymerase II-dependent genes. Mediator functions as a bridge to convey information from gene-specific regulatory proteins to the basal RNA polymerase II transcription machinery. Mediator is recruited to promoters by direct interactions with regulatory proteins and serves as a scaffold for the assembly of a functional preinitiation complex with RNA polymerase II and the general transcription factors.</text>
</comment>
<feature type="region of interest" description="Disordered" evidence="18">
    <location>
        <begin position="216"/>
        <end position="244"/>
    </location>
</feature>
<dbReference type="InterPro" id="IPR019258">
    <property type="entry name" value="Mediator_Med4"/>
</dbReference>
<evidence type="ECO:0000256" key="13">
    <source>
        <dbReference type="ARBA" id="ARBA00023015"/>
    </source>
</evidence>
<keyword evidence="17" id="KW-0175">Coiled coil</keyword>
<organism evidence="19 20">
    <name type="scientific">Necator americanus</name>
    <name type="common">Human hookworm</name>
    <dbReference type="NCBI Taxonomy" id="51031"/>
    <lineage>
        <taxon>Eukaryota</taxon>
        <taxon>Metazoa</taxon>
        <taxon>Ecdysozoa</taxon>
        <taxon>Nematoda</taxon>
        <taxon>Chromadorea</taxon>
        <taxon>Rhabditida</taxon>
        <taxon>Rhabditina</taxon>
        <taxon>Rhabditomorpha</taxon>
        <taxon>Strongyloidea</taxon>
        <taxon>Ancylostomatidae</taxon>
        <taxon>Bunostominae</taxon>
        <taxon>Necator</taxon>
    </lineage>
</organism>
<evidence type="ECO:0000256" key="16">
    <source>
        <dbReference type="RuleBase" id="RU364141"/>
    </source>
</evidence>
<dbReference type="PANTHER" id="PTHR31457">
    <property type="entry name" value="METHYLMALONIC ACIDURIA AND HOMOCYSTINURIA TYPE C PROTEIN"/>
    <property type="match status" value="1"/>
</dbReference>
<keyword evidence="16" id="KW-0010">Activator</keyword>
<evidence type="ECO:0000256" key="7">
    <source>
        <dbReference type="ARBA" id="ARBA00022490"/>
    </source>
</evidence>
<name>A0ABR1C376_NECAM</name>
<keyword evidence="15 16" id="KW-0539">Nucleus</keyword>
<feature type="coiled-coil region" evidence="17">
    <location>
        <begin position="69"/>
        <end position="100"/>
    </location>
</feature>
<evidence type="ECO:0000313" key="20">
    <source>
        <dbReference type="Proteomes" id="UP001303046"/>
    </source>
</evidence>
<comment type="cofactor">
    <cofactor evidence="1">
        <name>FMN</name>
        <dbReference type="ChEBI" id="CHEBI:58210"/>
    </cofactor>
</comment>
<evidence type="ECO:0000256" key="5">
    <source>
        <dbReference type="ARBA" id="ARBA00007762"/>
    </source>
</evidence>
<evidence type="ECO:0000256" key="15">
    <source>
        <dbReference type="ARBA" id="ARBA00023242"/>
    </source>
</evidence>
<comment type="subunit">
    <text evidence="16">Component of the Mediator complex.</text>
</comment>
<keyword evidence="11" id="KW-0521">NADP</keyword>
<evidence type="ECO:0000256" key="10">
    <source>
        <dbReference type="ARBA" id="ARBA00022827"/>
    </source>
</evidence>
<proteinExistence type="inferred from homology"/>
<evidence type="ECO:0000256" key="11">
    <source>
        <dbReference type="ARBA" id="ARBA00022857"/>
    </source>
</evidence>
<dbReference type="PANTHER" id="PTHR31457:SF2">
    <property type="entry name" value="CYANOCOBALAMIN REDUCTASE _ ALKYLCOBALAMIN DEALKYLASE"/>
    <property type="match status" value="1"/>
</dbReference>
<dbReference type="EMBL" id="JAVFWL010000002">
    <property type="protein sequence ID" value="KAK6732996.1"/>
    <property type="molecule type" value="Genomic_DNA"/>
</dbReference>
<keyword evidence="9" id="KW-0288">FMN</keyword>
<keyword evidence="7" id="KW-0963">Cytoplasm</keyword>
<comment type="similarity">
    <text evidence="5">Belongs to the MMACHC family.</text>
</comment>
<evidence type="ECO:0000256" key="2">
    <source>
        <dbReference type="ARBA" id="ARBA00001974"/>
    </source>
</evidence>
<evidence type="ECO:0000256" key="14">
    <source>
        <dbReference type="ARBA" id="ARBA00023163"/>
    </source>
</evidence>
<evidence type="ECO:0000256" key="4">
    <source>
        <dbReference type="ARBA" id="ARBA00004496"/>
    </source>
</evidence>
<evidence type="ECO:0000313" key="19">
    <source>
        <dbReference type="EMBL" id="KAK6732996.1"/>
    </source>
</evidence>
<evidence type="ECO:0000256" key="9">
    <source>
        <dbReference type="ARBA" id="ARBA00022643"/>
    </source>
</evidence>
<keyword evidence="8" id="KW-0285">Flavoprotein</keyword>
<keyword evidence="20" id="KW-1185">Reference proteome</keyword>
<evidence type="ECO:0000256" key="17">
    <source>
        <dbReference type="SAM" id="Coils"/>
    </source>
</evidence>
<comment type="similarity">
    <text evidence="6 16">Belongs to the Mediator complex subunit 4 family.</text>
</comment>
<dbReference type="Pfam" id="PF16690">
    <property type="entry name" value="MMACHC"/>
    <property type="match status" value="1"/>
</dbReference>
<keyword evidence="10" id="KW-0274">FAD</keyword>
<reference evidence="19 20" key="1">
    <citation type="submission" date="2023-08" db="EMBL/GenBank/DDBJ databases">
        <title>A Necator americanus chromosomal reference genome.</title>
        <authorList>
            <person name="Ilik V."/>
            <person name="Petrzelkova K.J."/>
            <person name="Pardy F."/>
            <person name="Fuh T."/>
            <person name="Niatou-Singa F.S."/>
            <person name="Gouil Q."/>
            <person name="Baker L."/>
            <person name="Ritchie M.E."/>
            <person name="Jex A.R."/>
            <person name="Gazzola D."/>
            <person name="Li H."/>
            <person name="Toshio Fujiwara R."/>
            <person name="Zhan B."/>
            <person name="Aroian R.V."/>
            <person name="Pafco B."/>
            <person name="Schwarz E.M."/>
        </authorList>
    </citation>
    <scope>NUCLEOTIDE SEQUENCE [LARGE SCALE GENOMIC DNA]</scope>
    <source>
        <strain evidence="19 20">Aroian</strain>
        <tissue evidence="19">Whole animal</tissue>
    </source>
</reference>
<comment type="subcellular location">
    <subcellularLocation>
        <location evidence="4">Cytoplasm</location>
    </subcellularLocation>
    <subcellularLocation>
        <location evidence="3 16">Nucleus</location>
    </subcellularLocation>
</comment>
<dbReference type="Pfam" id="PF10018">
    <property type="entry name" value="Med4"/>
    <property type="match status" value="1"/>
</dbReference>
<dbReference type="InterPro" id="IPR032037">
    <property type="entry name" value="MMACHC"/>
</dbReference>
<evidence type="ECO:0000256" key="18">
    <source>
        <dbReference type="SAM" id="MobiDB-lite"/>
    </source>
</evidence>
<gene>
    <name evidence="19" type="primary">Necator_chrII.g4815</name>
    <name evidence="16" type="synonym">MED4</name>
    <name evidence="19" type="ORF">RB195_017023</name>
</gene>
<evidence type="ECO:0000256" key="1">
    <source>
        <dbReference type="ARBA" id="ARBA00001917"/>
    </source>
</evidence>
<evidence type="ECO:0000256" key="6">
    <source>
        <dbReference type="ARBA" id="ARBA00009626"/>
    </source>
</evidence>
<comment type="caution">
    <text evidence="19">The sequence shown here is derived from an EMBL/GenBank/DDBJ whole genome shotgun (WGS) entry which is preliminary data.</text>
</comment>
<evidence type="ECO:0000256" key="12">
    <source>
        <dbReference type="ARBA" id="ARBA00023002"/>
    </source>
</evidence>
<keyword evidence="13 16" id="KW-0805">Transcription regulation</keyword>
<protein>
    <recommendedName>
        <fullName evidence="16">Mediator of RNA polymerase II transcription subunit 4</fullName>
    </recommendedName>
    <alternativeName>
        <fullName evidence="16">Mediator complex subunit 4</fullName>
    </alternativeName>
</protein>
<dbReference type="Proteomes" id="UP001303046">
    <property type="component" value="Unassembled WGS sequence"/>
</dbReference>